<evidence type="ECO:0000259" key="3">
    <source>
        <dbReference type="Pfam" id="PF07968"/>
    </source>
</evidence>
<evidence type="ECO:0000313" key="5">
    <source>
        <dbReference type="Proteomes" id="UP000195152"/>
    </source>
</evidence>
<sequence>MCSSFTVPPQNTRDIKTITSTIGYNIGREIKVSDKPDDRGSGGMNWSTSTSYDQPDSKTVLETDIANKVQWRIPFIFTMDLGYGLYNKESYDSIYRNQLFMKLRNAATWAKDNFISIDEMSDLASCGFSPGMIVVIIADKSEDISTFKITYNRNSHDYRMDWKSFFKVLVQKS</sequence>
<dbReference type="InterPro" id="IPR036435">
    <property type="entry name" value="Leukocidin/porin_MspA_sf"/>
</dbReference>
<reference evidence="4 5" key="1">
    <citation type="submission" date="2016-10" db="EMBL/GenBank/DDBJ databases">
        <title>Comparative genomics of Bacillus thuringiensis reveals a path to pathogens against multiple invertebrate hosts.</title>
        <authorList>
            <person name="Zheng J."/>
            <person name="Gao Q."/>
            <person name="Liu H."/>
            <person name="Peng D."/>
            <person name="Ruan L."/>
            <person name="Sun M."/>
        </authorList>
    </citation>
    <scope>NUCLEOTIDE SEQUENCE [LARGE SCALE GENOMIC DNA]</scope>
    <source>
        <strain evidence="4">BGSC 4AC1</strain>
    </source>
</reference>
<feature type="domain" description="Leukocidin/Hemolysin toxin" evidence="3">
    <location>
        <begin position="8"/>
        <end position="167"/>
    </location>
</feature>
<evidence type="ECO:0000256" key="2">
    <source>
        <dbReference type="SAM" id="MobiDB-lite"/>
    </source>
</evidence>
<gene>
    <name evidence="4" type="ORF">BK699_21435</name>
</gene>
<evidence type="ECO:0000256" key="1">
    <source>
        <dbReference type="ARBA" id="ARBA00022729"/>
    </source>
</evidence>
<dbReference type="Proteomes" id="UP000195152">
    <property type="component" value="Unassembled WGS sequence"/>
</dbReference>
<dbReference type="AlphaFoldDB" id="A0A242W408"/>
<feature type="region of interest" description="Disordered" evidence="2">
    <location>
        <begin position="31"/>
        <end position="51"/>
    </location>
</feature>
<dbReference type="SUPFAM" id="SSF56959">
    <property type="entry name" value="Leukocidin-like"/>
    <property type="match status" value="1"/>
</dbReference>
<comment type="caution">
    <text evidence="4">The sequence shown here is derived from an EMBL/GenBank/DDBJ whole genome shotgun (WGS) entry which is preliminary data.</text>
</comment>
<keyword evidence="1" id="KW-0732">Signal</keyword>
<dbReference type="EMBL" id="NFCF01000088">
    <property type="protein sequence ID" value="OTW46209.1"/>
    <property type="molecule type" value="Genomic_DNA"/>
</dbReference>
<feature type="compositionally biased region" description="Basic and acidic residues" evidence="2">
    <location>
        <begin position="31"/>
        <end position="40"/>
    </location>
</feature>
<evidence type="ECO:0000313" key="4">
    <source>
        <dbReference type="EMBL" id="OTW46209.1"/>
    </source>
</evidence>
<accession>A0A242W408</accession>
<dbReference type="GO" id="GO:0051715">
    <property type="term" value="P:cytolysis in another organism"/>
    <property type="evidence" value="ECO:0007669"/>
    <property type="project" value="InterPro"/>
</dbReference>
<dbReference type="InterPro" id="IPR016183">
    <property type="entry name" value="Leukocidin/Hemolysin_toxin"/>
</dbReference>
<name>A0A242W408_BACTU</name>
<organism evidence="4 5">
    <name type="scientific">Bacillus thuringiensis serovar mexicanensis</name>
    <dbReference type="NCBI Taxonomy" id="180868"/>
    <lineage>
        <taxon>Bacteria</taxon>
        <taxon>Bacillati</taxon>
        <taxon>Bacillota</taxon>
        <taxon>Bacilli</taxon>
        <taxon>Bacillales</taxon>
        <taxon>Bacillaceae</taxon>
        <taxon>Bacillus</taxon>
        <taxon>Bacillus cereus group</taxon>
    </lineage>
</organism>
<proteinExistence type="predicted"/>
<protein>
    <submittedName>
        <fullName evidence="4">Hemolysin II</fullName>
    </submittedName>
</protein>
<dbReference type="GO" id="GO:0005576">
    <property type="term" value="C:extracellular region"/>
    <property type="evidence" value="ECO:0007669"/>
    <property type="project" value="InterPro"/>
</dbReference>
<dbReference type="Gene3D" id="2.70.240.10">
    <property type="entry name" value="Leukocidin/porin MspA"/>
    <property type="match status" value="1"/>
</dbReference>
<dbReference type="Pfam" id="PF07968">
    <property type="entry name" value="Leukocidin"/>
    <property type="match status" value="1"/>
</dbReference>